<dbReference type="InterPro" id="IPR029063">
    <property type="entry name" value="SAM-dependent_MTases_sf"/>
</dbReference>
<organism evidence="2">
    <name type="scientific">Campylobacter sp. CCS1377</name>
    <dbReference type="NCBI Taxonomy" id="3158229"/>
    <lineage>
        <taxon>Bacteria</taxon>
        <taxon>Pseudomonadati</taxon>
        <taxon>Campylobacterota</taxon>
        <taxon>Epsilonproteobacteria</taxon>
        <taxon>Campylobacterales</taxon>
        <taxon>Campylobacteraceae</taxon>
        <taxon>Campylobacter</taxon>
    </lineage>
</organism>
<dbReference type="PANTHER" id="PTHR34203:SF15">
    <property type="entry name" value="SLL1173 PROTEIN"/>
    <property type="match status" value="1"/>
</dbReference>
<dbReference type="Pfam" id="PF05050">
    <property type="entry name" value="Methyltransf_21"/>
    <property type="match status" value="1"/>
</dbReference>
<name>A0AAU7E932_9BACT</name>
<keyword evidence="2" id="KW-0489">Methyltransferase</keyword>
<dbReference type="InterPro" id="IPR006342">
    <property type="entry name" value="FkbM_mtfrase"/>
</dbReference>
<evidence type="ECO:0000259" key="1">
    <source>
        <dbReference type="Pfam" id="PF05050"/>
    </source>
</evidence>
<feature type="domain" description="Methyltransferase FkbM" evidence="1">
    <location>
        <begin position="44"/>
        <end position="188"/>
    </location>
</feature>
<proteinExistence type="predicted"/>
<dbReference type="NCBIfam" id="TIGR01444">
    <property type="entry name" value="fkbM_fam"/>
    <property type="match status" value="1"/>
</dbReference>
<dbReference type="PANTHER" id="PTHR34203">
    <property type="entry name" value="METHYLTRANSFERASE, FKBM FAMILY PROTEIN"/>
    <property type="match status" value="1"/>
</dbReference>
<dbReference type="SUPFAM" id="SSF53335">
    <property type="entry name" value="S-adenosyl-L-methionine-dependent methyltransferases"/>
    <property type="match status" value="1"/>
</dbReference>
<dbReference type="GO" id="GO:0008168">
    <property type="term" value="F:methyltransferase activity"/>
    <property type="evidence" value="ECO:0007669"/>
    <property type="project" value="UniProtKB-KW"/>
</dbReference>
<dbReference type="EMBL" id="CP155620">
    <property type="protein sequence ID" value="XBJ29373.1"/>
    <property type="molecule type" value="Genomic_DNA"/>
</dbReference>
<gene>
    <name evidence="2" type="ORF">AAH949_00610</name>
</gene>
<protein>
    <submittedName>
        <fullName evidence="2">FkbM family methyltransferase</fullName>
    </submittedName>
</protein>
<dbReference type="InterPro" id="IPR052514">
    <property type="entry name" value="SAM-dependent_MTase"/>
</dbReference>
<dbReference type="AlphaFoldDB" id="A0AAU7E932"/>
<evidence type="ECO:0000313" key="2">
    <source>
        <dbReference type="EMBL" id="XBJ29373.1"/>
    </source>
</evidence>
<accession>A0AAU7E932</accession>
<keyword evidence="2" id="KW-0808">Transferase</keyword>
<dbReference type="GO" id="GO:0032259">
    <property type="term" value="P:methylation"/>
    <property type="evidence" value="ECO:0007669"/>
    <property type="project" value="UniProtKB-KW"/>
</dbReference>
<sequence>MFFTKDIGYLKDLLKRAFAIEKYQKFFYDFFLRSQKGEELAFIDAGAHVGVFSDVALASGGICYAFEPNIYLHAFLKDLYKDNEKLILSNKAVSNQNSTAIFYDEGTNAVGQGGGIVKTNHCNHKESGYEVELIDFCEFLHEILKKHKKITFVKMDIEGAEFDVLDALIEQKLYENIEYIMVETHERFFENPSQKINPLKEKIAQNNITNIFLDWI</sequence>
<reference evidence="2" key="1">
    <citation type="submission" date="2024-05" db="EMBL/GenBank/DDBJ databases">
        <title>Campylobacter coli isolated from environmental waters in Slovenia.</title>
        <authorList>
            <person name="Zautner A.E."/>
            <person name="Bunk B."/>
            <person name="Riedel T."/>
            <person name="Sproeer C."/>
        </authorList>
    </citation>
    <scope>NUCLEOTIDE SEQUENCE</scope>
    <source>
        <strain evidence="2">CCS1377</strain>
    </source>
</reference>
<dbReference type="RefSeq" id="WP_348518665.1">
    <property type="nucleotide sequence ID" value="NZ_CP155620.1"/>
</dbReference>
<dbReference type="Gene3D" id="3.40.50.150">
    <property type="entry name" value="Vaccinia Virus protein VP39"/>
    <property type="match status" value="1"/>
</dbReference>